<dbReference type="EMBL" id="JAODAN010000001">
    <property type="protein sequence ID" value="KAK1927188.1"/>
    <property type="molecule type" value="Genomic_DNA"/>
</dbReference>
<feature type="compositionally biased region" description="Acidic residues" evidence="2">
    <location>
        <begin position="180"/>
        <end position="189"/>
    </location>
</feature>
<protein>
    <submittedName>
        <fullName evidence="3">Uncharacterized protein</fullName>
    </submittedName>
</protein>
<gene>
    <name evidence="3" type="ORF">DB88DRAFT_477092</name>
</gene>
<accession>A0AAD9L8P7</accession>
<evidence type="ECO:0000313" key="3">
    <source>
        <dbReference type="EMBL" id="KAK1927188.1"/>
    </source>
</evidence>
<evidence type="ECO:0000256" key="2">
    <source>
        <dbReference type="SAM" id="MobiDB-lite"/>
    </source>
</evidence>
<keyword evidence="4" id="KW-1185">Reference proteome</keyword>
<proteinExistence type="predicted"/>
<dbReference type="AlphaFoldDB" id="A0AAD9L8P7"/>
<feature type="coiled-coil region" evidence="1">
    <location>
        <begin position="253"/>
        <end position="280"/>
    </location>
</feature>
<evidence type="ECO:0000313" key="4">
    <source>
        <dbReference type="Proteomes" id="UP001182556"/>
    </source>
</evidence>
<evidence type="ECO:0000256" key="1">
    <source>
        <dbReference type="SAM" id="Coils"/>
    </source>
</evidence>
<organism evidence="3 4">
    <name type="scientific">Papiliotrema laurentii</name>
    <name type="common">Cryptococcus laurentii</name>
    <dbReference type="NCBI Taxonomy" id="5418"/>
    <lineage>
        <taxon>Eukaryota</taxon>
        <taxon>Fungi</taxon>
        <taxon>Dikarya</taxon>
        <taxon>Basidiomycota</taxon>
        <taxon>Agaricomycotina</taxon>
        <taxon>Tremellomycetes</taxon>
        <taxon>Tremellales</taxon>
        <taxon>Rhynchogastremaceae</taxon>
        <taxon>Papiliotrema</taxon>
    </lineage>
</organism>
<keyword evidence="1" id="KW-0175">Coiled coil</keyword>
<name>A0AAD9L8P7_PAPLA</name>
<comment type="caution">
    <text evidence="3">The sequence shown here is derived from an EMBL/GenBank/DDBJ whole genome shotgun (WGS) entry which is preliminary data.</text>
</comment>
<feature type="region of interest" description="Disordered" evidence="2">
    <location>
        <begin position="180"/>
        <end position="205"/>
    </location>
</feature>
<reference evidence="3" key="1">
    <citation type="submission" date="2023-02" db="EMBL/GenBank/DDBJ databases">
        <title>Identification and recombinant expression of a fungal hydrolase from Papiliotrema laurentii that hydrolyzes apple cutin and clears colloidal polyester polyurethane.</title>
        <authorList>
            <consortium name="DOE Joint Genome Institute"/>
            <person name="Roman V.A."/>
            <person name="Bojanowski C."/>
            <person name="Crable B.R."/>
            <person name="Wagner D.N."/>
            <person name="Hung C.S."/>
            <person name="Nadeau L.J."/>
            <person name="Schratz L."/>
            <person name="Haridas S."/>
            <person name="Pangilinan J."/>
            <person name="Lipzen A."/>
            <person name="Na H."/>
            <person name="Yan M."/>
            <person name="Ng V."/>
            <person name="Grigoriev I.V."/>
            <person name="Spatafora J.W."/>
            <person name="Barlow D."/>
            <person name="Biffinger J."/>
            <person name="Kelley-Loughnane N."/>
            <person name="Varaljay V.A."/>
            <person name="Crookes-Goodson W.J."/>
        </authorList>
    </citation>
    <scope>NUCLEOTIDE SEQUENCE</scope>
    <source>
        <strain evidence="3">5307AH</strain>
    </source>
</reference>
<dbReference type="Proteomes" id="UP001182556">
    <property type="component" value="Unassembled WGS sequence"/>
</dbReference>
<feature type="region of interest" description="Disordered" evidence="2">
    <location>
        <begin position="326"/>
        <end position="352"/>
    </location>
</feature>
<feature type="compositionally biased region" description="Basic and acidic residues" evidence="2">
    <location>
        <begin position="190"/>
        <end position="205"/>
    </location>
</feature>
<sequence>MSDTGSTSRLPISSSGTVLSDLHALYTSQSSLTAALPYLHPYAPAPYKGKAKATVLNTQDQIELLQRLKQTVDEAKSALGAPGTREDAKVKLLRALKDVSTHQQSIIPISNTLSTHTPSSPVLPSKLTLLPPIELLKTLADSLGIQPYLEESQFGLLKTSLTLAGACFVVDLDLETDAVAGNEDEDDMDVDPRTEGGGQEREGRGKVRLSKIIASHARGEHQGKSEWIAKVLKDRVERYLSVWNERDREWEGQVRLERSIRGLEDELKDLKDLDRIAESAPEDLDWFAEIEQVSSKIAELVISSTVTPAECLSLFPSFHLLPAPSHPEQPKLRLRPARSTETTPAPPGLSDDIEEPWLQGRWVVEYVGGSDLDDGLVVRRSWLSEEPGEGKTNWDGLIRVEHLLYRQMSDPKTTSGPAVAFPYTSDFVHTASTKSGLQQRWAMAEPGPEGFVIGRSVVPRSFAGFQKLIELLRSQLVLDRLFTSAFSPVNLEESGEDDSDAGLDDLSSIPSAIAITAKMTGKALHLTLPLPQSLISSPAIDPASQQEALSAVLSVSLTPSGTSPFVEVSWTIDGGVGDDGDDVDRGEVERRVDGAKQVGVDAVAIVRRLVDGSLA</sequence>